<proteinExistence type="predicted"/>
<feature type="compositionally biased region" description="Basic and acidic residues" evidence="1">
    <location>
        <begin position="8"/>
        <end position="19"/>
    </location>
</feature>
<organism evidence="3 4">
    <name type="scientific">Rothia kristinae</name>
    <dbReference type="NCBI Taxonomy" id="37923"/>
    <lineage>
        <taxon>Bacteria</taxon>
        <taxon>Bacillati</taxon>
        <taxon>Actinomycetota</taxon>
        <taxon>Actinomycetes</taxon>
        <taxon>Micrococcales</taxon>
        <taxon>Micrococcaceae</taxon>
        <taxon>Rothia</taxon>
    </lineage>
</organism>
<accession>A0A199NVZ4</accession>
<protein>
    <recommendedName>
        <fullName evidence="5">DUF4245 domain-containing protein</fullName>
    </recommendedName>
</protein>
<dbReference type="InterPro" id="IPR025339">
    <property type="entry name" value="DUF4245"/>
</dbReference>
<keyword evidence="2" id="KW-1133">Transmembrane helix</keyword>
<keyword evidence="2" id="KW-0472">Membrane</keyword>
<dbReference type="Proteomes" id="UP000053171">
    <property type="component" value="Unassembled WGS sequence"/>
</dbReference>
<gene>
    <name evidence="3" type="ORF">AN277_0200515</name>
</gene>
<keyword evidence="4" id="KW-1185">Reference proteome</keyword>
<evidence type="ECO:0000256" key="1">
    <source>
        <dbReference type="SAM" id="MobiDB-lite"/>
    </source>
</evidence>
<feature type="transmembrane region" description="Helical" evidence="2">
    <location>
        <begin position="36"/>
        <end position="56"/>
    </location>
</feature>
<comment type="caution">
    <text evidence="3">The sequence shown here is derived from an EMBL/GenBank/DDBJ whole genome shotgun (WGS) entry which is preliminary data.</text>
</comment>
<dbReference type="AlphaFoldDB" id="A0A199NVZ4"/>
<name>A0A199NVZ4_9MICC</name>
<sequence length="221" mass="24031">MGDVEENEQARDRSERDEPVVPQITEKQARRLNTPVGAMVISVIALLGITLPFVWLQPRPDNQTYRPQVDLVQTAQQARTDAGFDVLAPELPADWHANFARWHPADDQEVPYWEFGAVTASGGFLTLAQTDRADPTWTAERIDRAPQTGTMDVEGIQWRRHSSTDRKTGETTVSAVGRLAGTTVVVTGDSRDEELKDLLSRLARAADGAGAAASASASAAP</sequence>
<evidence type="ECO:0000256" key="2">
    <source>
        <dbReference type="SAM" id="Phobius"/>
    </source>
</evidence>
<dbReference type="Pfam" id="PF14030">
    <property type="entry name" value="DUF4245"/>
    <property type="match status" value="1"/>
</dbReference>
<evidence type="ECO:0000313" key="4">
    <source>
        <dbReference type="Proteomes" id="UP000053171"/>
    </source>
</evidence>
<evidence type="ECO:0008006" key="5">
    <source>
        <dbReference type="Google" id="ProtNLM"/>
    </source>
</evidence>
<reference evidence="3" key="1">
    <citation type="submission" date="2016-06" db="EMBL/GenBank/DDBJ databases">
        <title>Identification of putative biosynthetic pathways for the production of bioactive secondary metabolites by the marine actinomycete Kocuria kristinae RUTW2-3.</title>
        <authorList>
            <person name="Waterworth S.C."/>
            <person name="Walmsley T.A."/>
            <person name="Matongo T."/>
            <person name="Davies-Coleman M.T."/>
            <person name="Dorrington R.A."/>
        </authorList>
    </citation>
    <scope>NUCLEOTIDE SEQUENCE [LARGE SCALE GENOMIC DNA]</scope>
    <source>
        <strain evidence="3">RUTW2-3</strain>
    </source>
</reference>
<feature type="region of interest" description="Disordered" evidence="1">
    <location>
        <begin position="1"/>
        <end position="21"/>
    </location>
</feature>
<keyword evidence="2" id="KW-0812">Transmembrane</keyword>
<evidence type="ECO:0000313" key="3">
    <source>
        <dbReference type="EMBL" id="OAX52891.1"/>
    </source>
</evidence>
<dbReference type="EMBL" id="LJBJ02000001">
    <property type="protein sequence ID" value="OAX52891.1"/>
    <property type="molecule type" value="Genomic_DNA"/>
</dbReference>